<dbReference type="GO" id="GO:0030951">
    <property type="term" value="P:establishment or maintenance of microtubule cytoskeleton polarity"/>
    <property type="evidence" value="ECO:0007669"/>
    <property type="project" value="InterPro"/>
</dbReference>
<dbReference type="InterPro" id="IPR045110">
    <property type="entry name" value="XMAP215"/>
</dbReference>
<dbReference type="eggNOG" id="KOG1820">
    <property type="taxonomic scope" value="Eukaryota"/>
</dbReference>
<dbReference type="GO" id="GO:0051010">
    <property type="term" value="F:microtubule plus-end binding"/>
    <property type="evidence" value="ECO:0007669"/>
    <property type="project" value="InterPro"/>
</dbReference>
<dbReference type="GO" id="GO:0061863">
    <property type="term" value="F:microtubule plus end polymerase"/>
    <property type="evidence" value="ECO:0007669"/>
    <property type="project" value="InterPro"/>
</dbReference>
<evidence type="ECO:0000313" key="1">
    <source>
        <dbReference type="EMBL" id="ERN06467.1"/>
    </source>
</evidence>
<dbReference type="GO" id="GO:0007051">
    <property type="term" value="P:spindle organization"/>
    <property type="evidence" value="ECO:0007669"/>
    <property type="project" value="InterPro"/>
</dbReference>
<dbReference type="HOGENOM" id="CLU_1527236_0_0_1"/>
<reference evidence="2" key="1">
    <citation type="journal article" date="2013" name="Science">
        <title>The Amborella genome and the evolution of flowering plants.</title>
        <authorList>
            <consortium name="Amborella Genome Project"/>
        </authorList>
    </citation>
    <scope>NUCLEOTIDE SEQUENCE [LARGE SCALE GENOMIC DNA]</scope>
</reference>
<dbReference type="PANTHER" id="PTHR12609">
    <property type="entry name" value="MICROTUBULE ASSOCIATED PROTEIN XMAP215"/>
    <property type="match status" value="1"/>
</dbReference>
<dbReference type="EMBL" id="KI393908">
    <property type="protein sequence ID" value="ERN06467.1"/>
    <property type="molecule type" value="Genomic_DNA"/>
</dbReference>
<evidence type="ECO:0000313" key="2">
    <source>
        <dbReference type="Proteomes" id="UP000017836"/>
    </source>
</evidence>
<accession>W1P993</accession>
<organism evidence="1 2">
    <name type="scientific">Amborella trichopoda</name>
    <dbReference type="NCBI Taxonomy" id="13333"/>
    <lineage>
        <taxon>Eukaryota</taxon>
        <taxon>Viridiplantae</taxon>
        <taxon>Streptophyta</taxon>
        <taxon>Embryophyta</taxon>
        <taxon>Tracheophyta</taxon>
        <taxon>Spermatophyta</taxon>
        <taxon>Magnoliopsida</taxon>
        <taxon>Amborellales</taxon>
        <taxon>Amborellaceae</taxon>
        <taxon>Amborella</taxon>
    </lineage>
</organism>
<name>W1P993_AMBTC</name>
<dbReference type="Gramene" id="ERN06467">
    <property type="protein sequence ID" value="ERN06467"/>
    <property type="gene ID" value="AMTR_s00016p00260400"/>
</dbReference>
<dbReference type="STRING" id="13333.W1P993"/>
<gene>
    <name evidence="1" type="ORF">AMTR_s00016p00260400</name>
</gene>
<proteinExistence type="predicted"/>
<dbReference type="Proteomes" id="UP000017836">
    <property type="component" value="Unassembled WGS sequence"/>
</dbReference>
<protein>
    <submittedName>
        <fullName evidence="1">Uncharacterized protein</fullName>
    </submittedName>
</protein>
<sequence length="176" mass="19787">MRLKRNPCTLNVVEGIKVICHELTQATNEPEIIAMEDLIKDVDRLVSCLATKVYHRIPGSVQLELVFLTFQIKRLAHTVKESTLNILITELLLWLLDERVPLMDDGSQLLKALNVLMLKILGTAIKGYLSMVPLDLEPQPIILAHIDLNLQTLAAARMLTPSRPIGQTQWGDSVYN</sequence>
<keyword evidence="2" id="KW-1185">Reference proteome</keyword>
<dbReference type="GO" id="GO:0046785">
    <property type="term" value="P:microtubule polymerization"/>
    <property type="evidence" value="ECO:0007669"/>
    <property type="project" value="InterPro"/>
</dbReference>
<dbReference type="AlphaFoldDB" id="W1P993"/>